<reference evidence="9 10" key="1">
    <citation type="journal article" date="2019" name="mSystems">
        <title>Life at home and on the roam: Genomic adaptions reflect the dual lifestyle of an intracellular, facultative symbiont.</title>
        <authorList>
            <person name="Burgsdorf I."/>
        </authorList>
    </citation>
    <scope>NUCLEOTIDE SEQUENCE [LARGE SCALE GENOMIC DNA]</scope>
    <source>
        <strain evidence="9">277cV</strain>
    </source>
</reference>
<dbReference type="InterPro" id="IPR020103">
    <property type="entry name" value="PsdUridine_synth_cat_dom_sf"/>
</dbReference>
<evidence type="ECO:0000256" key="3">
    <source>
        <dbReference type="ARBA" id="ARBA00023235"/>
    </source>
</evidence>
<dbReference type="InterPro" id="IPR020095">
    <property type="entry name" value="PsdUridine_synth_TruA_C"/>
</dbReference>
<sequence length="296" mass="33551">MPRWQSSSWSEPARRIALVLQYWGPAFHGWQRQCNAPSVQAELEHAITALEPPGTTVRSCAAGRTDRGVHAAGQVAHFDSCGSIPGHRWAAALNGRLPHTIRVLASRELPGHWHACHSAVYRRYRYTIYNGCQPNLFLAPLSWHRYRTLLDAELMASCLRELHGHHELDAFQKAGSGRPDGWTTVRDTVVQRQGDLLVIEVECSGFLYGMMRLLVGQLVALGEGVISADDFRRCWRERRRDDVKEAAPPQGLCLLRVGYRTELFERCAWYDCLPWLRLVVPNPPAHQARFGRRCSP</sequence>
<dbReference type="HAMAP" id="MF_00171">
    <property type="entry name" value="TruA"/>
    <property type="match status" value="1"/>
</dbReference>
<comment type="catalytic activity">
    <reaction evidence="4 7">
        <text>uridine(38/39/40) in tRNA = pseudouridine(38/39/40) in tRNA</text>
        <dbReference type="Rhea" id="RHEA:22376"/>
        <dbReference type="Rhea" id="RHEA-COMP:10085"/>
        <dbReference type="Rhea" id="RHEA-COMP:10087"/>
        <dbReference type="ChEBI" id="CHEBI:65314"/>
        <dbReference type="ChEBI" id="CHEBI:65315"/>
        <dbReference type="EC" id="5.4.99.12"/>
    </reaction>
</comment>
<evidence type="ECO:0000313" key="9">
    <source>
        <dbReference type="EMBL" id="TGG91919.1"/>
    </source>
</evidence>
<dbReference type="NCBIfam" id="TIGR00071">
    <property type="entry name" value="hisT_truA"/>
    <property type="match status" value="1"/>
</dbReference>
<evidence type="ECO:0000256" key="6">
    <source>
        <dbReference type="PIRSR" id="PIRSR001430-2"/>
    </source>
</evidence>
<dbReference type="InterPro" id="IPR001406">
    <property type="entry name" value="PsdUridine_synth_TruA"/>
</dbReference>
<comment type="caution">
    <text evidence="9">The sequence shown here is derived from an EMBL/GenBank/DDBJ whole genome shotgun (WGS) entry which is preliminary data.</text>
</comment>
<dbReference type="Gene3D" id="3.30.70.660">
    <property type="entry name" value="Pseudouridine synthase I, catalytic domain, C-terminal subdomain"/>
    <property type="match status" value="1"/>
</dbReference>
<gene>
    <name evidence="4 9" type="primary">truA</name>
    <name evidence="9" type="ORF">ERJ67_07120</name>
</gene>
<evidence type="ECO:0000259" key="8">
    <source>
        <dbReference type="Pfam" id="PF01416"/>
    </source>
</evidence>
<dbReference type="InterPro" id="IPR020094">
    <property type="entry name" value="TruA/RsuA/RluB/E/F_N"/>
</dbReference>
<dbReference type="Pfam" id="PF01416">
    <property type="entry name" value="PseudoU_synth_1"/>
    <property type="match status" value="2"/>
</dbReference>
<evidence type="ECO:0000256" key="1">
    <source>
        <dbReference type="ARBA" id="ARBA00009375"/>
    </source>
</evidence>
<dbReference type="GO" id="GO:0031119">
    <property type="term" value="P:tRNA pseudouridine synthesis"/>
    <property type="evidence" value="ECO:0007669"/>
    <property type="project" value="UniProtKB-UniRule"/>
</dbReference>
<dbReference type="PANTHER" id="PTHR11142">
    <property type="entry name" value="PSEUDOURIDYLATE SYNTHASE"/>
    <property type="match status" value="1"/>
</dbReference>
<comment type="caution">
    <text evidence="4">Lacks conserved residue(s) required for the propagation of feature annotation.</text>
</comment>
<evidence type="ECO:0000256" key="4">
    <source>
        <dbReference type="HAMAP-Rule" id="MF_00171"/>
    </source>
</evidence>
<dbReference type="EMBL" id="SRMO01000070">
    <property type="protein sequence ID" value="TGG91919.1"/>
    <property type="molecule type" value="Genomic_DNA"/>
</dbReference>
<dbReference type="SUPFAM" id="SSF55120">
    <property type="entry name" value="Pseudouridine synthase"/>
    <property type="match status" value="1"/>
</dbReference>
<keyword evidence="2 4" id="KW-0819">tRNA processing</keyword>
<dbReference type="PANTHER" id="PTHR11142:SF0">
    <property type="entry name" value="TRNA PSEUDOURIDINE SYNTHASE-LIKE 1"/>
    <property type="match status" value="1"/>
</dbReference>
<feature type="binding site" evidence="4 6">
    <location>
        <position position="124"/>
    </location>
    <ligand>
        <name>substrate</name>
    </ligand>
</feature>
<dbReference type="PIRSF" id="PIRSF001430">
    <property type="entry name" value="tRNA_psdUrid_synth"/>
    <property type="match status" value="1"/>
</dbReference>
<dbReference type="Proteomes" id="UP000317990">
    <property type="component" value="Unassembled WGS sequence"/>
</dbReference>
<proteinExistence type="inferred from homology"/>
<dbReference type="Gene3D" id="3.30.70.580">
    <property type="entry name" value="Pseudouridine synthase I, catalytic domain, N-terminal subdomain"/>
    <property type="match status" value="1"/>
</dbReference>
<keyword evidence="3 4" id="KW-0413">Isomerase</keyword>
<dbReference type="GO" id="GO:0003723">
    <property type="term" value="F:RNA binding"/>
    <property type="evidence" value="ECO:0007669"/>
    <property type="project" value="InterPro"/>
</dbReference>
<feature type="domain" description="Pseudouridine synthase I TruA alpha/beta" evidence="8">
    <location>
        <begin position="160"/>
        <end position="259"/>
    </location>
</feature>
<comment type="function">
    <text evidence="4">Formation of pseudouridine at positions 38, 39 and 40 in the anticodon stem and loop of transfer RNAs.</text>
</comment>
<dbReference type="GO" id="GO:0160147">
    <property type="term" value="F:tRNA pseudouridine(38-40) synthase activity"/>
    <property type="evidence" value="ECO:0007669"/>
    <property type="project" value="UniProtKB-EC"/>
</dbReference>
<evidence type="ECO:0000256" key="7">
    <source>
        <dbReference type="RuleBase" id="RU003792"/>
    </source>
</evidence>
<feature type="active site" description="Nucleophile" evidence="4 5">
    <location>
        <position position="66"/>
    </location>
</feature>
<dbReference type="EC" id="5.4.99.12" evidence="4"/>
<evidence type="ECO:0000313" key="10">
    <source>
        <dbReference type="Proteomes" id="UP000317990"/>
    </source>
</evidence>
<comment type="similarity">
    <text evidence="1 4 7">Belongs to the tRNA pseudouridine synthase TruA family.</text>
</comment>
<dbReference type="FunFam" id="3.30.70.580:FF:000001">
    <property type="entry name" value="tRNA pseudouridine synthase A"/>
    <property type="match status" value="1"/>
</dbReference>
<evidence type="ECO:0000256" key="5">
    <source>
        <dbReference type="PIRSR" id="PIRSR001430-1"/>
    </source>
</evidence>
<name>A0A524RMT5_9CHRO</name>
<feature type="domain" description="Pseudouridine synthase I TruA alpha/beta" evidence="8">
    <location>
        <begin position="21"/>
        <end position="108"/>
    </location>
</feature>
<protein>
    <recommendedName>
        <fullName evidence="4">tRNA pseudouridine synthase A</fullName>
        <ecNumber evidence="4">5.4.99.12</ecNumber>
    </recommendedName>
    <alternativeName>
        <fullName evidence="4">tRNA pseudouridine(38-40) synthase</fullName>
    </alternativeName>
    <alternativeName>
        <fullName evidence="4">tRNA pseudouridylate synthase I</fullName>
    </alternativeName>
    <alternativeName>
        <fullName evidence="4">tRNA-uridine isomerase I</fullName>
    </alternativeName>
</protein>
<evidence type="ECO:0000256" key="2">
    <source>
        <dbReference type="ARBA" id="ARBA00022694"/>
    </source>
</evidence>
<dbReference type="CDD" id="cd02570">
    <property type="entry name" value="PseudoU_synth_EcTruA"/>
    <property type="match status" value="1"/>
</dbReference>
<dbReference type="AlphaFoldDB" id="A0A524RMT5"/>
<dbReference type="InterPro" id="IPR020097">
    <property type="entry name" value="PsdUridine_synth_TruA_a/b_dom"/>
</dbReference>
<organism evidence="9 10">
    <name type="scientific">Aphanocapsa feldmannii 277cV</name>
    <dbReference type="NCBI Taxonomy" id="2507553"/>
    <lineage>
        <taxon>Bacteria</taxon>
        <taxon>Bacillati</taxon>
        <taxon>Cyanobacteriota</taxon>
        <taxon>Cyanophyceae</taxon>
        <taxon>Oscillatoriophycideae</taxon>
        <taxon>Chroococcales</taxon>
        <taxon>Microcystaceae</taxon>
        <taxon>Aphanocapsa</taxon>
    </lineage>
</organism>
<comment type="subunit">
    <text evidence="4">Homodimer.</text>
</comment>
<accession>A0A524RMT5</accession>